<sequence>MPDAIPVSAGATPAVAAVPGGTKQMPMPTPATPDGPRTESRKPPSTVIAAANPAVPSSAPATSSTPDPYRPTVRAAITEPATREPAFPRDRTLVNEGRERVYGTQIAGVRDDSPVAAYTAQHKPA</sequence>
<evidence type="ECO:0000256" key="1">
    <source>
        <dbReference type="SAM" id="MobiDB-lite"/>
    </source>
</evidence>
<comment type="caution">
    <text evidence="2">The sequence shown here is derived from an EMBL/GenBank/DDBJ whole genome shotgun (WGS) entry which is preliminary data.</text>
</comment>
<dbReference type="RefSeq" id="WP_067018876.1">
    <property type="nucleotide sequence ID" value="NZ_KQ949079.1"/>
</dbReference>
<evidence type="ECO:0000313" key="3">
    <source>
        <dbReference type="Proteomes" id="UP000053260"/>
    </source>
</evidence>
<proteinExistence type="predicted"/>
<gene>
    <name evidence="2" type="ORF">AQJ91_10620</name>
</gene>
<accession>A0A101V262</accession>
<name>A0A101V262_9ACTN</name>
<dbReference type="AlphaFoldDB" id="A0A101V262"/>
<feature type="compositionally biased region" description="Low complexity" evidence="1">
    <location>
        <begin position="49"/>
        <end position="66"/>
    </location>
</feature>
<protein>
    <submittedName>
        <fullName evidence="2">Uncharacterized protein</fullName>
    </submittedName>
</protein>
<dbReference type="OrthoDB" id="22038at2"/>
<organism evidence="2 3">
    <name type="scientific">Streptomyces dysideae</name>
    <dbReference type="NCBI Taxonomy" id="909626"/>
    <lineage>
        <taxon>Bacteria</taxon>
        <taxon>Bacillati</taxon>
        <taxon>Actinomycetota</taxon>
        <taxon>Actinomycetes</taxon>
        <taxon>Kitasatosporales</taxon>
        <taxon>Streptomycetaceae</taxon>
        <taxon>Streptomyces</taxon>
    </lineage>
</organism>
<keyword evidence="3" id="KW-1185">Reference proteome</keyword>
<dbReference type="EMBL" id="LMXB01000026">
    <property type="protein sequence ID" value="KUO21087.1"/>
    <property type="molecule type" value="Genomic_DNA"/>
</dbReference>
<evidence type="ECO:0000313" key="2">
    <source>
        <dbReference type="EMBL" id="KUO21087.1"/>
    </source>
</evidence>
<feature type="compositionally biased region" description="Low complexity" evidence="1">
    <location>
        <begin position="1"/>
        <end position="22"/>
    </location>
</feature>
<reference evidence="2 3" key="1">
    <citation type="submission" date="2015-10" db="EMBL/GenBank/DDBJ databases">
        <title>Draft genome sequence of Streptomyces sp. RV15, isolated from a marine sponge.</title>
        <authorList>
            <person name="Ruckert C."/>
            <person name="Abdelmohsen U.R."/>
            <person name="Winkler A."/>
            <person name="Hentschel U."/>
            <person name="Kalinowski J."/>
            <person name="Kampfer P."/>
            <person name="Glaeser S."/>
        </authorList>
    </citation>
    <scope>NUCLEOTIDE SEQUENCE [LARGE SCALE GENOMIC DNA]</scope>
    <source>
        <strain evidence="2 3">RV15</strain>
    </source>
</reference>
<dbReference type="Proteomes" id="UP000053260">
    <property type="component" value="Unassembled WGS sequence"/>
</dbReference>
<feature type="region of interest" description="Disordered" evidence="1">
    <location>
        <begin position="1"/>
        <end position="71"/>
    </location>
</feature>